<dbReference type="InterPro" id="IPR008523">
    <property type="entry name" value="DUF805"/>
</dbReference>
<proteinExistence type="predicted"/>
<evidence type="ECO:0000313" key="3">
    <source>
        <dbReference type="Proteomes" id="UP000190162"/>
    </source>
</evidence>
<protein>
    <recommendedName>
        <fullName evidence="4">DUF805 domain-containing protein</fullName>
    </recommendedName>
</protein>
<gene>
    <name evidence="2" type="ORF">SAMN02745132_02917</name>
</gene>
<name>A0A1T4V047_9GAMM</name>
<dbReference type="Pfam" id="PF05656">
    <property type="entry name" value="DUF805"/>
    <property type="match status" value="1"/>
</dbReference>
<accession>A0A1T4V047</accession>
<keyword evidence="1" id="KW-0812">Transmembrane</keyword>
<dbReference type="OrthoDB" id="9812349at2"/>
<feature type="transmembrane region" description="Helical" evidence="1">
    <location>
        <begin position="65"/>
        <end position="84"/>
    </location>
</feature>
<dbReference type="EMBL" id="FUXU01000039">
    <property type="protein sequence ID" value="SKA58284.1"/>
    <property type="molecule type" value="Genomic_DNA"/>
</dbReference>
<keyword evidence="1" id="KW-1133">Transmembrane helix</keyword>
<sequence length="202" mass="23085">MRCSSCGGDFPREDLRLVESSRYCGDCKTSLFAPARKKVSEHLVESLEKKEKAKVKTPRMGRVEYLINSFLACILLPVFMNGYIDENSKLSMFGYSIENADVHFYFINSWLWGVSCVLAWLYTISRVKDLCWPQYLSFVLWVPIIRWVLFFKVGDSEENIYGPAPKKPSTIKVFSSVVSSVLLVVFDLIVAVSALTLLWNIL</sequence>
<organism evidence="2 3">
    <name type="scientific">Enterovibrio nigricans DSM 22720</name>
    <dbReference type="NCBI Taxonomy" id="1121868"/>
    <lineage>
        <taxon>Bacteria</taxon>
        <taxon>Pseudomonadati</taxon>
        <taxon>Pseudomonadota</taxon>
        <taxon>Gammaproteobacteria</taxon>
        <taxon>Vibrionales</taxon>
        <taxon>Vibrionaceae</taxon>
        <taxon>Enterovibrio</taxon>
    </lineage>
</organism>
<keyword evidence="3" id="KW-1185">Reference proteome</keyword>
<evidence type="ECO:0008006" key="4">
    <source>
        <dbReference type="Google" id="ProtNLM"/>
    </source>
</evidence>
<dbReference type="RefSeq" id="WP_078753184.1">
    <property type="nucleotide sequence ID" value="NZ_FUXU01000039.1"/>
</dbReference>
<evidence type="ECO:0000313" key="2">
    <source>
        <dbReference type="EMBL" id="SKA58284.1"/>
    </source>
</evidence>
<dbReference type="AlphaFoldDB" id="A0A1T4V047"/>
<keyword evidence="1" id="KW-0472">Membrane</keyword>
<feature type="transmembrane region" description="Helical" evidence="1">
    <location>
        <begin position="104"/>
        <end position="123"/>
    </location>
</feature>
<reference evidence="3" key="1">
    <citation type="submission" date="2017-02" db="EMBL/GenBank/DDBJ databases">
        <authorList>
            <person name="Varghese N."/>
            <person name="Submissions S."/>
        </authorList>
    </citation>
    <scope>NUCLEOTIDE SEQUENCE [LARGE SCALE GENOMIC DNA]</scope>
    <source>
        <strain evidence="3">DSM 22720</strain>
    </source>
</reference>
<feature type="transmembrane region" description="Helical" evidence="1">
    <location>
        <begin position="173"/>
        <end position="199"/>
    </location>
</feature>
<feature type="transmembrane region" description="Helical" evidence="1">
    <location>
        <begin position="135"/>
        <end position="153"/>
    </location>
</feature>
<dbReference type="Proteomes" id="UP000190162">
    <property type="component" value="Unassembled WGS sequence"/>
</dbReference>
<evidence type="ECO:0000256" key="1">
    <source>
        <dbReference type="SAM" id="Phobius"/>
    </source>
</evidence>
<dbReference type="GO" id="GO:0016020">
    <property type="term" value="C:membrane"/>
    <property type="evidence" value="ECO:0007669"/>
    <property type="project" value="InterPro"/>
</dbReference>